<protein>
    <recommendedName>
        <fullName evidence="1">NIPSNAP domain-containing protein</fullName>
    </recommendedName>
</protein>
<dbReference type="Gene3D" id="3.30.70.100">
    <property type="match status" value="1"/>
</dbReference>
<dbReference type="SUPFAM" id="SSF54909">
    <property type="entry name" value="Dimeric alpha+beta barrel"/>
    <property type="match status" value="1"/>
</dbReference>
<organism evidence="2">
    <name type="scientific">marine metagenome</name>
    <dbReference type="NCBI Taxonomy" id="408172"/>
    <lineage>
        <taxon>unclassified sequences</taxon>
        <taxon>metagenomes</taxon>
        <taxon>ecological metagenomes</taxon>
    </lineage>
</organism>
<reference evidence="2" key="1">
    <citation type="submission" date="2018-05" db="EMBL/GenBank/DDBJ databases">
        <authorList>
            <person name="Lanie J.A."/>
            <person name="Ng W.-L."/>
            <person name="Kazmierczak K.M."/>
            <person name="Andrzejewski T.M."/>
            <person name="Davidsen T.M."/>
            <person name="Wayne K.J."/>
            <person name="Tettelin H."/>
            <person name="Glass J.I."/>
            <person name="Rusch D."/>
            <person name="Podicherti R."/>
            <person name="Tsui H.-C.T."/>
            <person name="Winkler M.E."/>
        </authorList>
    </citation>
    <scope>NUCLEOTIDE SEQUENCE</scope>
</reference>
<sequence length="96" mass="11795">MKYAQLRRYTINKGQMDSWLECFKEEIPILEHIGIKVESYWINEEKTQFIWIRSFGSSKESIEELESKFYDTNWWKTNVDRIRSHIAHREFEVIFS</sequence>
<dbReference type="Pfam" id="PF07978">
    <property type="entry name" value="NIPSNAP"/>
    <property type="match status" value="1"/>
</dbReference>
<dbReference type="InterPro" id="IPR011008">
    <property type="entry name" value="Dimeric_a/b-barrel"/>
</dbReference>
<evidence type="ECO:0000313" key="2">
    <source>
        <dbReference type="EMBL" id="SVC65260.1"/>
    </source>
</evidence>
<accession>A0A382NX88</accession>
<name>A0A382NX88_9ZZZZ</name>
<proteinExistence type="predicted"/>
<gene>
    <name evidence="2" type="ORF">METZ01_LOCUS318114</name>
</gene>
<evidence type="ECO:0000259" key="1">
    <source>
        <dbReference type="Pfam" id="PF07978"/>
    </source>
</evidence>
<dbReference type="AlphaFoldDB" id="A0A382NX88"/>
<feature type="domain" description="NIPSNAP" evidence="1">
    <location>
        <begin position="5"/>
        <end position="93"/>
    </location>
</feature>
<dbReference type="InterPro" id="IPR012577">
    <property type="entry name" value="NIPSNAP"/>
</dbReference>
<dbReference type="EMBL" id="UINC01103119">
    <property type="protein sequence ID" value="SVC65260.1"/>
    <property type="molecule type" value="Genomic_DNA"/>
</dbReference>